<dbReference type="PANTHER" id="PTHR32089:SF112">
    <property type="entry name" value="LYSOZYME-LIKE PROTEIN-RELATED"/>
    <property type="match status" value="1"/>
</dbReference>
<dbReference type="Gene3D" id="1.10.287.950">
    <property type="entry name" value="Methyl-accepting chemotaxis protein"/>
    <property type="match status" value="1"/>
</dbReference>
<dbReference type="PANTHER" id="PTHR32089">
    <property type="entry name" value="METHYL-ACCEPTING CHEMOTAXIS PROTEIN MCPB"/>
    <property type="match status" value="1"/>
</dbReference>
<evidence type="ECO:0000313" key="11">
    <source>
        <dbReference type="EMBL" id="SEW41759.1"/>
    </source>
</evidence>
<dbReference type="InterPro" id="IPR033479">
    <property type="entry name" value="dCache_1"/>
</dbReference>
<dbReference type="Pfam" id="PF02743">
    <property type="entry name" value="dCache_1"/>
    <property type="match status" value="1"/>
</dbReference>
<evidence type="ECO:0000256" key="4">
    <source>
        <dbReference type="ARBA" id="ARBA00022692"/>
    </source>
</evidence>
<feature type="domain" description="Methyl-accepting transducer" evidence="10">
    <location>
        <begin position="385"/>
        <end position="642"/>
    </location>
</feature>
<evidence type="ECO:0000256" key="7">
    <source>
        <dbReference type="ARBA" id="ARBA00023224"/>
    </source>
</evidence>
<dbReference type="Proteomes" id="UP000199701">
    <property type="component" value="Unassembled WGS sequence"/>
</dbReference>
<feature type="transmembrane region" description="Helical" evidence="9">
    <location>
        <begin position="287"/>
        <end position="306"/>
    </location>
</feature>
<dbReference type="RefSeq" id="WP_170841474.1">
    <property type="nucleotide sequence ID" value="NZ_FOJI01000018.1"/>
</dbReference>
<dbReference type="Gene3D" id="3.30.450.20">
    <property type="entry name" value="PAS domain"/>
    <property type="match status" value="1"/>
</dbReference>
<keyword evidence="5 9" id="KW-1133">Transmembrane helix</keyword>
<evidence type="ECO:0000313" key="12">
    <source>
        <dbReference type="Proteomes" id="UP000199701"/>
    </source>
</evidence>
<keyword evidence="4 9" id="KW-0812">Transmembrane</keyword>
<dbReference type="EMBL" id="FOJI01000018">
    <property type="protein sequence ID" value="SEW41759.1"/>
    <property type="molecule type" value="Genomic_DNA"/>
</dbReference>
<dbReference type="SUPFAM" id="SSF58104">
    <property type="entry name" value="Methyl-accepting chemotaxis protein (MCP) signaling domain"/>
    <property type="match status" value="1"/>
</dbReference>
<comment type="subcellular location">
    <subcellularLocation>
        <location evidence="1">Cell membrane</location>
        <topology evidence="1">Multi-pass membrane protein</topology>
    </subcellularLocation>
</comment>
<keyword evidence="6 9" id="KW-0472">Membrane</keyword>
<keyword evidence="2" id="KW-1003">Cell membrane</keyword>
<evidence type="ECO:0000256" key="2">
    <source>
        <dbReference type="ARBA" id="ARBA00022475"/>
    </source>
</evidence>
<dbReference type="InterPro" id="IPR029151">
    <property type="entry name" value="Sensor-like_sf"/>
</dbReference>
<evidence type="ECO:0000256" key="3">
    <source>
        <dbReference type="ARBA" id="ARBA00022500"/>
    </source>
</evidence>
<keyword evidence="7 8" id="KW-0807">Transducer</keyword>
<dbReference type="SUPFAM" id="SSF103190">
    <property type="entry name" value="Sensory domain-like"/>
    <property type="match status" value="1"/>
</dbReference>
<dbReference type="Pfam" id="PF00015">
    <property type="entry name" value="MCPsignal"/>
    <property type="match status" value="1"/>
</dbReference>
<dbReference type="InterPro" id="IPR004089">
    <property type="entry name" value="MCPsignal_dom"/>
</dbReference>
<keyword evidence="3" id="KW-0145">Chemotaxis</keyword>
<reference evidence="11 12" key="1">
    <citation type="submission" date="2016-10" db="EMBL/GenBank/DDBJ databases">
        <authorList>
            <person name="de Groot N.N."/>
        </authorList>
    </citation>
    <scope>NUCLEOTIDE SEQUENCE [LARGE SCALE GENOMIC DNA]</scope>
    <source>
        <strain evidence="11 12">DSM 9179</strain>
    </source>
</reference>
<organism evidence="11 12">
    <name type="scientific">[Clostridium] fimetarium</name>
    <dbReference type="NCBI Taxonomy" id="99656"/>
    <lineage>
        <taxon>Bacteria</taxon>
        <taxon>Bacillati</taxon>
        <taxon>Bacillota</taxon>
        <taxon>Clostridia</taxon>
        <taxon>Lachnospirales</taxon>
        <taxon>Lachnospiraceae</taxon>
    </lineage>
</organism>
<evidence type="ECO:0000256" key="9">
    <source>
        <dbReference type="SAM" id="Phobius"/>
    </source>
</evidence>
<dbReference type="GO" id="GO:0005886">
    <property type="term" value="C:plasma membrane"/>
    <property type="evidence" value="ECO:0007669"/>
    <property type="project" value="UniProtKB-SubCell"/>
</dbReference>
<sequence length="671" mass="72527">MKSIKLRLIATFSIIILVVTGALGIITINIISNNLLVDANKDLRVTAQEEAKYVEAKTDEQIAYMGALAQNSIVFDQNISSEQRVAFFEAEAKRTGYLAFAIADLDGKSVSLDKAGSTTDVSTRDYFIKAKNGQANESDILISTVTHTPVLIVATPVYQNGKVVCILYGRRDGTVLSEISDSIKYGQTGYGYIINTAGTFVAYSNRENVINQINIIDKAAQNDPDYIQLAPLVSQHMAKGEAGNGEYLYKDIQRIVGYAPVPNTSWVVVVGAEKSEILGQIKVVSDVLILMIIGAVLIGGVVTFFVSSNIAKPIVAVTNDIEKQADLDFSIDKDGKTEIYKKRKDEIGKMVISLQMMKDNVRDFVVKTSDSAQQVAATSQELTATTEQTATAAEEVARTIQDIAQGASDQARDTETTAGSVEEMGEMLDQDTTFMHELKDAVLVIDKEKEEGFHIIKILVAQTDKSNTASNLVYEAILSNNESTEKIESASLMIQNIADQTNLLALNAAIEAARAGEAGRGFAVVADEIRKLAEQSNTFTNDIKLVIDELKLRSNGAVVSMGEVKGIIDSQTLSVKETESKFNGIAGAIDSIKEIIEQLNDSMKLMAVSKNKIIELTQNLSAISEENAAGTQEASASMEEQNAAIQEIANSAEGLSGIAQELQLLIGKFKV</sequence>
<dbReference type="CDD" id="cd12912">
    <property type="entry name" value="PDC2_MCP_like"/>
    <property type="match status" value="1"/>
</dbReference>
<dbReference type="STRING" id="99656.SAMN05421659_11815"/>
<proteinExistence type="predicted"/>
<evidence type="ECO:0000256" key="8">
    <source>
        <dbReference type="PROSITE-ProRule" id="PRU00284"/>
    </source>
</evidence>
<accession>A0A1I0RLJ4</accession>
<dbReference type="GO" id="GO:0006935">
    <property type="term" value="P:chemotaxis"/>
    <property type="evidence" value="ECO:0007669"/>
    <property type="project" value="UniProtKB-KW"/>
</dbReference>
<dbReference type="AlphaFoldDB" id="A0A1I0RLJ4"/>
<dbReference type="SMART" id="SM00283">
    <property type="entry name" value="MA"/>
    <property type="match status" value="1"/>
</dbReference>
<dbReference type="PROSITE" id="PS50111">
    <property type="entry name" value="CHEMOTAXIS_TRANSDUC_2"/>
    <property type="match status" value="1"/>
</dbReference>
<keyword evidence="12" id="KW-1185">Reference proteome</keyword>
<evidence type="ECO:0000256" key="6">
    <source>
        <dbReference type="ARBA" id="ARBA00023136"/>
    </source>
</evidence>
<evidence type="ECO:0000256" key="5">
    <source>
        <dbReference type="ARBA" id="ARBA00022989"/>
    </source>
</evidence>
<protein>
    <submittedName>
        <fullName evidence="11">Methyl-accepting chemotaxis protein</fullName>
    </submittedName>
</protein>
<name>A0A1I0RLJ4_9FIRM</name>
<evidence type="ECO:0000259" key="10">
    <source>
        <dbReference type="PROSITE" id="PS50111"/>
    </source>
</evidence>
<dbReference type="GO" id="GO:0007165">
    <property type="term" value="P:signal transduction"/>
    <property type="evidence" value="ECO:0007669"/>
    <property type="project" value="UniProtKB-KW"/>
</dbReference>
<evidence type="ECO:0000256" key="1">
    <source>
        <dbReference type="ARBA" id="ARBA00004651"/>
    </source>
</evidence>
<gene>
    <name evidence="11" type="ORF">SAMN05421659_11815</name>
</gene>